<gene>
    <name evidence="2" type="ORF">E6K80_11950</name>
</gene>
<dbReference type="InterPro" id="IPR025965">
    <property type="entry name" value="FlgD/Vpr_Ig-like"/>
</dbReference>
<sequence>MTRDLFLVSKGVYTTELPGANGIVLPDRFALAQNQPNPFGTSTRIRFELPIKSRVKLEVFDLQGRRVKVLADRDFEAGYQSVAWDRRDRFGSAAAPGVYLCRMTAGTFQDQKKMTLLPR</sequence>
<dbReference type="EMBL" id="VBPA01000307">
    <property type="protein sequence ID" value="TMQ69359.1"/>
    <property type="molecule type" value="Genomic_DNA"/>
</dbReference>
<reference evidence="2 3" key="1">
    <citation type="journal article" date="2019" name="Nat. Microbiol.">
        <title>Mediterranean grassland soil C-N compound turnover is dependent on rainfall and depth, and is mediated by genomically divergent microorganisms.</title>
        <authorList>
            <person name="Diamond S."/>
            <person name="Andeer P.F."/>
            <person name="Li Z."/>
            <person name="Crits-Christoph A."/>
            <person name="Burstein D."/>
            <person name="Anantharaman K."/>
            <person name="Lane K.R."/>
            <person name="Thomas B.C."/>
            <person name="Pan C."/>
            <person name="Northen T.R."/>
            <person name="Banfield J.F."/>
        </authorList>
    </citation>
    <scope>NUCLEOTIDE SEQUENCE [LARGE SCALE GENOMIC DNA]</scope>
    <source>
        <strain evidence="2">WS_10</strain>
    </source>
</reference>
<organism evidence="2 3">
    <name type="scientific">Eiseniibacteriota bacterium</name>
    <dbReference type="NCBI Taxonomy" id="2212470"/>
    <lineage>
        <taxon>Bacteria</taxon>
        <taxon>Candidatus Eiseniibacteriota</taxon>
    </lineage>
</organism>
<dbReference type="NCBIfam" id="TIGR04183">
    <property type="entry name" value="Por_Secre_tail"/>
    <property type="match status" value="1"/>
</dbReference>
<name>A0A538U0P9_UNCEI</name>
<feature type="domain" description="FlgD/Vpr Ig-like" evidence="1">
    <location>
        <begin position="42"/>
        <end position="106"/>
    </location>
</feature>
<accession>A0A538U0P9</accession>
<dbReference type="Pfam" id="PF13860">
    <property type="entry name" value="FlgD_ig"/>
    <property type="match status" value="1"/>
</dbReference>
<dbReference type="AlphaFoldDB" id="A0A538U0P9"/>
<dbReference type="Gene3D" id="2.60.40.4070">
    <property type="match status" value="1"/>
</dbReference>
<dbReference type="InterPro" id="IPR026444">
    <property type="entry name" value="Secre_tail"/>
</dbReference>
<dbReference type="Proteomes" id="UP000319836">
    <property type="component" value="Unassembled WGS sequence"/>
</dbReference>
<comment type="caution">
    <text evidence="2">The sequence shown here is derived from an EMBL/GenBank/DDBJ whole genome shotgun (WGS) entry which is preliminary data.</text>
</comment>
<evidence type="ECO:0000313" key="2">
    <source>
        <dbReference type="EMBL" id="TMQ69359.1"/>
    </source>
</evidence>
<protein>
    <submittedName>
        <fullName evidence="2">T9SS type A sorting domain-containing protein</fullName>
    </submittedName>
</protein>
<proteinExistence type="predicted"/>
<evidence type="ECO:0000259" key="1">
    <source>
        <dbReference type="Pfam" id="PF13860"/>
    </source>
</evidence>
<evidence type="ECO:0000313" key="3">
    <source>
        <dbReference type="Proteomes" id="UP000319836"/>
    </source>
</evidence>